<protein>
    <submittedName>
        <fullName evidence="1">Uncharacterized protein</fullName>
    </submittedName>
</protein>
<gene>
    <name evidence="1" type="ORF">O181_045318</name>
</gene>
<sequence>MHPVLKLVGVCIYGIIYHYAPFLLRNSMVTFSGPNSTLPNQVPKTQRPFQRRISQLISLAIHGGNQKTIQGSEPPSPAGAGLAISFRIIPRAFSEFIHHFNQL</sequence>
<evidence type="ECO:0000313" key="1">
    <source>
        <dbReference type="EMBL" id="MBW0505603.1"/>
    </source>
</evidence>
<accession>A0A9Q3DRU9</accession>
<dbReference type="AlphaFoldDB" id="A0A9Q3DRU9"/>
<evidence type="ECO:0000313" key="2">
    <source>
        <dbReference type="Proteomes" id="UP000765509"/>
    </source>
</evidence>
<reference evidence="1" key="1">
    <citation type="submission" date="2021-03" db="EMBL/GenBank/DDBJ databases">
        <title>Draft genome sequence of rust myrtle Austropuccinia psidii MF-1, a brazilian biotype.</title>
        <authorList>
            <person name="Quecine M.C."/>
            <person name="Pachon D.M.R."/>
            <person name="Bonatelli M.L."/>
            <person name="Correr F.H."/>
            <person name="Franceschini L.M."/>
            <person name="Leite T.F."/>
            <person name="Margarido G.R.A."/>
            <person name="Almeida C.A."/>
            <person name="Ferrarezi J.A."/>
            <person name="Labate C.A."/>
        </authorList>
    </citation>
    <scope>NUCLEOTIDE SEQUENCE</scope>
    <source>
        <strain evidence="1">MF-1</strain>
    </source>
</reference>
<proteinExistence type="predicted"/>
<comment type="caution">
    <text evidence="1">The sequence shown here is derived from an EMBL/GenBank/DDBJ whole genome shotgun (WGS) entry which is preliminary data.</text>
</comment>
<organism evidence="1 2">
    <name type="scientific">Austropuccinia psidii MF-1</name>
    <dbReference type="NCBI Taxonomy" id="1389203"/>
    <lineage>
        <taxon>Eukaryota</taxon>
        <taxon>Fungi</taxon>
        <taxon>Dikarya</taxon>
        <taxon>Basidiomycota</taxon>
        <taxon>Pucciniomycotina</taxon>
        <taxon>Pucciniomycetes</taxon>
        <taxon>Pucciniales</taxon>
        <taxon>Sphaerophragmiaceae</taxon>
        <taxon>Austropuccinia</taxon>
    </lineage>
</organism>
<dbReference type="Proteomes" id="UP000765509">
    <property type="component" value="Unassembled WGS sequence"/>
</dbReference>
<dbReference type="EMBL" id="AVOT02018589">
    <property type="protein sequence ID" value="MBW0505603.1"/>
    <property type="molecule type" value="Genomic_DNA"/>
</dbReference>
<name>A0A9Q3DRU9_9BASI</name>
<keyword evidence="2" id="KW-1185">Reference proteome</keyword>